<dbReference type="EMBL" id="VICD02000253">
    <property type="protein sequence ID" value="KAB8172512.1"/>
    <property type="molecule type" value="Genomic_DNA"/>
</dbReference>
<organism evidence="1 2">
    <name type="scientific">Marilutibacter maris</name>
    <dbReference type="NCBI Taxonomy" id="1605891"/>
    <lineage>
        <taxon>Bacteria</taxon>
        <taxon>Pseudomonadati</taxon>
        <taxon>Pseudomonadota</taxon>
        <taxon>Gammaproteobacteria</taxon>
        <taxon>Lysobacterales</taxon>
        <taxon>Lysobacteraceae</taxon>
        <taxon>Marilutibacter</taxon>
    </lineage>
</organism>
<proteinExistence type="predicted"/>
<reference evidence="1 2" key="1">
    <citation type="submission" date="2019-10" db="EMBL/GenBank/DDBJ databases">
        <title>Lysobacter alkalisoli sp. nov., isolated from saline-alkaline soil.</title>
        <authorList>
            <person name="Sun J.-Q."/>
        </authorList>
    </citation>
    <scope>NUCLEOTIDE SEQUENCE [LARGE SCALE GENOMIC DNA]</scope>
    <source>
        <strain evidence="1 2">KCTC 42381</strain>
    </source>
</reference>
<comment type="caution">
    <text evidence="1">The sequence shown here is derived from an EMBL/GenBank/DDBJ whole genome shotgun (WGS) entry which is preliminary data.</text>
</comment>
<protein>
    <submittedName>
        <fullName evidence="1">Uncharacterized protein</fullName>
    </submittedName>
</protein>
<evidence type="ECO:0000313" key="2">
    <source>
        <dbReference type="Proteomes" id="UP000320431"/>
    </source>
</evidence>
<name>A0A508AA56_9GAMM</name>
<accession>A0A508AA56</accession>
<evidence type="ECO:0000313" key="1">
    <source>
        <dbReference type="EMBL" id="KAB8172512.1"/>
    </source>
</evidence>
<gene>
    <name evidence="1" type="ORF">FKV24_014595</name>
</gene>
<dbReference type="RefSeq" id="WP_141482905.1">
    <property type="nucleotide sequence ID" value="NZ_VICD02000253.1"/>
</dbReference>
<dbReference type="Proteomes" id="UP000320431">
    <property type="component" value="Unassembled WGS sequence"/>
</dbReference>
<sequence length="141" mass="15024">MDVPSLLLSLMLASGGDVAGDVVSVDFPHGHCRVNVRESGGGTIAFAALPHTIDIEPGTFDFAEVADLLQRNSSPQSEVPMTPETGSVSLFGDSLVRSLTDEALFRRLLERAWQARIPPDNEFVPDLEATFAATCGLDQGP</sequence>
<dbReference type="AlphaFoldDB" id="A0A508AA56"/>